<keyword evidence="3" id="KW-1185">Reference proteome</keyword>
<dbReference type="AlphaFoldDB" id="A0A3S5FG58"/>
<sequence length="411" mass="46855">MEIQDLKEVKDHQPQQRHIVALSTGLTLPVNICPIRTIIEVDANRQLHDKACSFKTSDTLTSRVISHGGRLVAYGHSEPSDGQGDLYKPTIPIYRELFFIDKKRIKELLTSRLDAYLVPHTCEAKMESGYYLLSGLHCCGDLSIDALRLWLADFRAKYLVIASCCYHKMIASRPPLSIRLRNALQSQVNQPDSSTSFLPSFASIPSLRLACQWSPQQWLTWGPYEMNCHRLRTLFRGLLQLAISIYCHQETLEPKAFRRFSRSDPLSSVAASDKDCLYVEDLSLETALEICLRPHWNNLLMLKFSCGPSLINCEKNGENSIFLPSFDEIWSFLCLHKRPFYSLQDLWKLIPCLLALQQLVQPLLEAVILVDRVHWIHEECCDSVPLESIGLLRLFDPLISPRCLAIVACKA</sequence>
<gene>
    <name evidence="2" type="ORF">PXEA_LOCUS29549</name>
</gene>
<organism evidence="2 3">
    <name type="scientific">Protopolystoma xenopodis</name>
    <dbReference type="NCBI Taxonomy" id="117903"/>
    <lineage>
        <taxon>Eukaryota</taxon>
        <taxon>Metazoa</taxon>
        <taxon>Spiralia</taxon>
        <taxon>Lophotrochozoa</taxon>
        <taxon>Platyhelminthes</taxon>
        <taxon>Monogenea</taxon>
        <taxon>Polyopisthocotylea</taxon>
        <taxon>Polystomatidea</taxon>
        <taxon>Polystomatidae</taxon>
        <taxon>Protopolystoma</taxon>
    </lineage>
</organism>
<accession>A0A3S5FG58</accession>
<feature type="domain" description="Methyltransferase" evidence="1">
    <location>
        <begin position="125"/>
        <end position="169"/>
    </location>
</feature>
<evidence type="ECO:0000313" key="2">
    <source>
        <dbReference type="EMBL" id="VEL36109.1"/>
    </source>
</evidence>
<dbReference type="Pfam" id="PF13679">
    <property type="entry name" value="Methyltransf_32"/>
    <property type="match status" value="1"/>
</dbReference>
<dbReference type="PANTHER" id="PTHR12496:SF0">
    <property type="entry name" value="METHYLTRANSFERASE DOMAIN-CONTAINING PROTEIN"/>
    <property type="match status" value="1"/>
</dbReference>
<dbReference type="OrthoDB" id="17366at2759"/>
<protein>
    <recommendedName>
        <fullName evidence="1">Methyltransferase domain-containing protein</fullName>
    </recommendedName>
</protein>
<dbReference type="EMBL" id="CAAALY010251439">
    <property type="protein sequence ID" value="VEL36109.1"/>
    <property type="molecule type" value="Genomic_DNA"/>
</dbReference>
<proteinExistence type="predicted"/>
<evidence type="ECO:0000259" key="1">
    <source>
        <dbReference type="Pfam" id="PF13679"/>
    </source>
</evidence>
<dbReference type="InterPro" id="IPR025714">
    <property type="entry name" value="Methyltranfer_dom"/>
</dbReference>
<dbReference type="PANTHER" id="PTHR12496">
    <property type="entry name" value="CGI-41 METHYLTRANSFERASE"/>
    <property type="match status" value="1"/>
</dbReference>
<dbReference type="Proteomes" id="UP000784294">
    <property type="component" value="Unassembled WGS sequence"/>
</dbReference>
<dbReference type="InterPro" id="IPR052220">
    <property type="entry name" value="METTL25"/>
</dbReference>
<reference evidence="2" key="1">
    <citation type="submission" date="2018-11" db="EMBL/GenBank/DDBJ databases">
        <authorList>
            <consortium name="Pathogen Informatics"/>
        </authorList>
    </citation>
    <scope>NUCLEOTIDE SEQUENCE</scope>
</reference>
<comment type="caution">
    <text evidence="2">The sequence shown here is derived from an EMBL/GenBank/DDBJ whole genome shotgun (WGS) entry which is preliminary data.</text>
</comment>
<evidence type="ECO:0000313" key="3">
    <source>
        <dbReference type="Proteomes" id="UP000784294"/>
    </source>
</evidence>
<name>A0A3S5FG58_9PLAT</name>